<dbReference type="AlphaFoldDB" id="A0AAD5NXM4"/>
<comment type="caution">
    <text evidence="1">The sequence shown here is derived from an EMBL/GenBank/DDBJ whole genome shotgun (WGS) entry which is preliminary data.</text>
</comment>
<accession>A0AAD5NXM4</accession>
<evidence type="ECO:0000313" key="2">
    <source>
        <dbReference type="Proteomes" id="UP001064489"/>
    </source>
</evidence>
<proteinExistence type="predicted"/>
<protein>
    <submittedName>
        <fullName evidence="1">Uncharacterized protein</fullName>
    </submittedName>
</protein>
<dbReference type="EMBL" id="JAJSOW010000100">
    <property type="protein sequence ID" value="KAI9186394.1"/>
    <property type="molecule type" value="Genomic_DNA"/>
</dbReference>
<keyword evidence="2" id="KW-1185">Reference proteome</keyword>
<reference evidence="1" key="1">
    <citation type="journal article" date="2022" name="Plant J.">
        <title>Strategies of tolerance reflected in two North American maple genomes.</title>
        <authorList>
            <person name="McEvoy S.L."/>
            <person name="Sezen U.U."/>
            <person name="Trouern-Trend A."/>
            <person name="McMahon S.M."/>
            <person name="Schaberg P.G."/>
            <person name="Yang J."/>
            <person name="Wegrzyn J.L."/>
            <person name="Swenson N.G."/>
        </authorList>
    </citation>
    <scope>NUCLEOTIDE SEQUENCE</scope>
    <source>
        <strain evidence="1">91603</strain>
    </source>
</reference>
<name>A0AAD5NXM4_ACENE</name>
<dbReference type="Proteomes" id="UP001064489">
    <property type="component" value="Chromosome 3"/>
</dbReference>
<sequence>MHRVSDERCWWVGLELDRQVESNEIGRRVERASSWNYARHYRSYHCYARVIKIGTLDVLGTTFATAPTYNKNQANENNRNLIIIKIPTMIAG</sequence>
<organism evidence="1 2">
    <name type="scientific">Acer negundo</name>
    <name type="common">Box elder</name>
    <dbReference type="NCBI Taxonomy" id="4023"/>
    <lineage>
        <taxon>Eukaryota</taxon>
        <taxon>Viridiplantae</taxon>
        <taxon>Streptophyta</taxon>
        <taxon>Embryophyta</taxon>
        <taxon>Tracheophyta</taxon>
        <taxon>Spermatophyta</taxon>
        <taxon>Magnoliopsida</taxon>
        <taxon>eudicotyledons</taxon>
        <taxon>Gunneridae</taxon>
        <taxon>Pentapetalae</taxon>
        <taxon>rosids</taxon>
        <taxon>malvids</taxon>
        <taxon>Sapindales</taxon>
        <taxon>Sapindaceae</taxon>
        <taxon>Hippocastanoideae</taxon>
        <taxon>Acereae</taxon>
        <taxon>Acer</taxon>
    </lineage>
</organism>
<evidence type="ECO:0000313" key="1">
    <source>
        <dbReference type="EMBL" id="KAI9186394.1"/>
    </source>
</evidence>
<reference evidence="1" key="2">
    <citation type="submission" date="2023-02" db="EMBL/GenBank/DDBJ databases">
        <authorList>
            <person name="Swenson N.G."/>
            <person name="Wegrzyn J.L."/>
            <person name="Mcevoy S.L."/>
        </authorList>
    </citation>
    <scope>NUCLEOTIDE SEQUENCE</scope>
    <source>
        <strain evidence="1">91603</strain>
        <tissue evidence="1">Leaf</tissue>
    </source>
</reference>
<gene>
    <name evidence="1" type="ORF">LWI28_016799</name>
</gene>